<dbReference type="InterPro" id="IPR056153">
    <property type="entry name" value="Beta-prop_IFT122_1st"/>
</dbReference>
<evidence type="ECO:0000256" key="6">
    <source>
        <dbReference type="ARBA" id="ARBA00023273"/>
    </source>
</evidence>
<dbReference type="GO" id="GO:1905515">
    <property type="term" value="P:non-motile cilium assembly"/>
    <property type="evidence" value="ECO:0007669"/>
    <property type="project" value="TreeGrafter"/>
</dbReference>
<organism evidence="9 10">
    <name type="scientific">Anopheles maculatus</name>
    <dbReference type="NCBI Taxonomy" id="74869"/>
    <lineage>
        <taxon>Eukaryota</taxon>
        <taxon>Metazoa</taxon>
        <taxon>Ecdysozoa</taxon>
        <taxon>Arthropoda</taxon>
        <taxon>Hexapoda</taxon>
        <taxon>Insecta</taxon>
        <taxon>Pterygota</taxon>
        <taxon>Neoptera</taxon>
        <taxon>Endopterygota</taxon>
        <taxon>Diptera</taxon>
        <taxon>Nematocera</taxon>
        <taxon>Culicoidea</taxon>
        <taxon>Culicidae</taxon>
        <taxon>Anophelinae</taxon>
        <taxon>Anopheles</taxon>
        <taxon>Anopheles maculatus group</taxon>
    </lineage>
</organism>
<dbReference type="InterPro" id="IPR039857">
    <property type="entry name" value="Ift122/121"/>
</dbReference>
<dbReference type="FunFam" id="2.130.10.10:FF:003146">
    <property type="entry name" value="Outer segment 1"/>
    <property type="match status" value="1"/>
</dbReference>
<dbReference type="GO" id="GO:0061512">
    <property type="term" value="P:protein localization to cilium"/>
    <property type="evidence" value="ECO:0007669"/>
    <property type="project" value="TreeGrafter"/>
</dbReference>
<feature type="domain" description="IFT122 first beta-propeller" evidence="8">
    <location>
        <begin position="22"/>
        <end position="196"/>
    </location>
</feature>
<keyword evidence="6" id="KW-0966">Cell projection</keyword>
<dbReference type="PANTHER" id="PTHR12764:SF4">
    <property type="entry name" value="INTRAFLAGELLAR TRANSPORT PROTEIN 122 HOMOLOG"/>
    <property type="match status" value="1"/>
</dbReference>
<dbReference type="SMART" id="SM00320">
    <property type="entry name" value="WD40"/>
    <property type="match status" value="6"/>
</dbReference>
<proteinExistence type="predicted"/>
<dbReference type="GO" id="GO:0035721">
    <property type="term" value="P:intraciliary retrograde transport"/>
    <property type="evidence" value="ECO:0007669"/>
    <property type="project" value="TreeGrafter"/>
</dbReference>
<sequence>MRAIPKWVEKIHDSSEKSDVASIHSICYHPEGLQLVVGAGDKVLVYDPIDGNLINSLKGHKDTVYCVAYAKDGKKFASGSADKTVIIWTQKLEGLLKYSHNDSIQCLAFNPISHQLASCAVSDFSFWSSEQKAVQKYKSVARINACAWTNDGQYIALGLANGTISIRNKAGDEKIKIDRPGGTNSPVFGLAWNPPATSGSSDILCVIDWAQTLSFYSLGGQMIGKERNFGFDPLCLTFFPNGEFLIVAGCNKALQLFTRDGIRLGLLGEQHDSWIWSAAVHPAGNCVVR</sequence>
<evidence type="ECO:0000313" key="9">
    <source>
        <dbReference type="EnsemblMetazoa" id="AMAM006971-PA"/>
    </source>
</evidence>
<evidence type="ECO:0000256" key="3">
    <source>
        <dbReference type="ARBA" id="ARBA00022574"/>
    </source>
</evidence>
<keyword evidence="5" id="KW-0969">Cilium</keyword>
<evidence type="ECO:0000256" key="4">
    <source>
        <dbReference type="ARBA" id="ARBA00022737"/>
    </source>
</evidence>
<dbReference type="InterPro" id="IPR036322">
    <property type="entry name" value="WD40_repeat_dom_sf"/>
</dbReference>
<dbReference type="Proteomes" id="UP000075901">
    <property type="component" value="Unassembled WGS sequence"/>
</dbReference>
<name>A0A182SHM5_9DIPT</name>
<dbReference type="PROSITE" id="PS50294">
    <property type="entry name" value="WD_REPEATS_REGION"/>
    <property type="match status" value="1"/>
</dbReference>
<dbReference type="GO" id="GO:0030991">
    <property type="term" value="C:intraciliary transport particle A"/>
    <property type="evidence" value="ECO:0007669"/>
    <property type="project" value="TreeGrafter"/>
</dbReference>
<keyword evidence="4" id="KW-0677">Repeat</keyword>
<keyword evidence="10" id="KW-1185">Reference proteome</keyword>
<dbReference type="EnsemblMetazoa" id="AMAM006971-RA">
    <property type="protein sequence ID" value="AMAM006971-PA"/>
    <property type="gene ID" value="AMAM006971"/>
</dbReference>
<evidence type="ECO:0000259" key="8">
    <source>
        <dbReference type="Pfam" id="PF23381"/>
    </source>
</evidence>
<evidence type="ECO:0000256" key="1">
    <source>
        <dbReference type="ARBA" id="ARBA00004138"/>
    </source>
</evidence>
<evidence type="ECO:0000256" key="2">
    <source>
        <dbReference type="ARBA" id="ARBA00019442"/>
    </source>
</evidence>
<evidence type="ECO:0000313" key="10">
    <source>
        <dbReference type="Proteomes" id="UP000075901"/>
    </source>
</evidence>
<evidence type="ECO:0000256" key="5">
    <source>
        <dbReference type="ARBA" id="ARBA00023069"/>
    </source>
</evidence>
<dbReference type="Pfam" id="PF23381">
    <property type="entry name" value="Beta-prop_IFT122_1st"/>
    <property type="match status" value="2"/>
</dbReference>
<dbReference type="GO" id="GO:0097730">
    <property type="term" value="C:non-motile cilium"/>
    <property type="evidence" value="ECO:0007669"/>
    <property type="project" value="TreeGrafter"/>
</dbReference>
<dbReference type="VEuPathDB" id="VectorBase:AMAM006971"/>
<reference evidence="9" key="2">
    <citation type="submission" date="2020-05" db="UniProtKB">
        <authorList>
            <consortium name="EnsemblMetazoa"/>
        </authorList>
    </citation>
    <scope>IDENTIFICATION</scope>
    <source>
        <strain evidence="9">maculatus3</strain>
    </source>
</reference>
<evidence type="ECO:0000256" key="7">
    <source>
        <dbReference type="PROSITE-ProRule" id="PRU00221"/>
    </source>
</evidence>
<feature type="repeat" description="WD" evidence="7">
    <location>
        <begin position="57"/>
        <end position="88"/>
    </location>
</feature>
<protein>
    <recommendedName>
        <fullName evidence="2">Intraflagellar transport protein 122 homolog</fullName>
    </recommendedName>
</protein>
<dbReference type="AlphaFoldDB" id="A0A182SHM5"/>
<dbReference type="InterPro" id="IPR001680">
    <property type="entry name" value="WD40_rpt"/>
</dbReference>
<keyword evidence="3 7" id="KW-0853">WD repeat</keyword>
<comment type="subcellular location">
    <subcellularLocation>
        <location evidence="1">Cell projection</location>
        <location evidence="1">Cilium</location>
    </subcellularLocation>
</comment>
<feature type="domain" description="IFT122 first beta-propeller" evidence="8">
    <location>
        <begin position="201"/>
        <end position="288"/>
    </location>
</feature>
<dbReference type="PANTHER" id="PTHR12764">
    <property type="entry name" value="WD REPEAT DOMAIN-RELATED"/>
    <property type="match status" value="1"/>
</dbReference>
<dbReference type="PROSITE" id="PS50082">
    <property type="entry name" value="WD_REPEATS_2"/>
    <property type="match status" value="1"/>
</dbReference>
<dbReference type="InterPro" id="IPR015943">
    <property type="entry name" value="WD40/YVTN_repeat-like_dom_sf"/>
</dbReference>
<reference evidence="10" key="1">
    <citation type="submission" date="2013-09" db="EMBL/GenBank/DDBJ databases">
        <title>The Genome Sequence of Anopheles maculatus species B.</title>
        <authorList>
            <consortium name="The Broad Institute Genomics Platform"/>
            <person name="Neafsey D.E."/>
            <person name="Besansky N."/>
            <person name="Howell P."/>
            <person name="Walton C."/>
            <person name="Young S.K."/>
            <person name="Zeng Q."/>
            <person name="Gargeya S."/>
            <person name="Fitzgerald M."/>
            <person name="Haas B."/>
            <person name="Abouelleil A."/>
            <person name="Allen A.W."/>
            <person name="Alvarado L."/>
            <person name="Arachchi H.M."/>
            <person name="Berlin A.M."/>
            <person name="Chapman S.B."/>
            <person name="Gainer-Dewar J."/>
            <person name="Goldberg J."/>
            <person name="Griggs A."/>
            <person name="Gujja S."/>
            <person name="Hansen M."/>
            <person name="Howarth C."/>
            <person name="Imamovic A."/>
            <person name="Ireland A."/>
            <person name="Larimer J."/>
            <person name="McCowan C."/>
            <person name="Murphy C."/>
            <person name="Pearson M."/>
            <person name="Poon T.W."/>
            <person name="Priest M."/>
            <person name="Roberts A."/>
            <person name="Saif S."/>
            <person name="Shea T."/>
            <person name="Sisk P."/>
            <person name="Sykes S."/>
            <person name="Wortman J."/>
            <person name="Nusbaum C."/>
            <person name="Birren B."/>
        </authorList>
    </citation>
    <scope>NUCLEOTIDE SEQUENCE [LARGE SCALE GENOMIC DNA]</scope>
    <source>
        <strain evidence="10">maculatus3</strain>
    </source>
</reference>
<dbReference type="SUPFAM" id="SSF50978">
    <property type="entry name" value="WD40 repeat-like"/>
    <property type="match status" value="1"/>
</dbReference>
<dbReference type="Gene3D" id="2.130.10.10">
    <property type="entry name" value="YVTN repeat-like/Quinoprotein amine dehydrogenase"/>
    <property type="match status" value="1"/>
</dbReference>
<accession>A0A182SHM5</accession>